<dbReference type="InterPro" id="IPR033949">
    <property type="entry name" value="CobQ_GATase1"/>
</dbReference>
<dbReference type="GO" id="GO:0004359">
    <property type="term" value="F:glutaminase activity"/>
    <property type="evidence" value="ECO:0007669"/>
    <property type="project" value="UniProtKB-UniRule"/>
</dbReference>
<feature type="domain" description="CobB/CobQ-like glutamine amidotransferase" evidence="3">
    <location>
        <begin position="8"/>
        <end position="210"/>
    </location>
</feature>
<comment type="catalytic activity">
    <reaction evidence="2">
        <text>L-glutamine + H2O = L-glutamate + NH4(+)</text>
        <dbReference type="Rhea" id="RHEA:15889"/>
        <dbReference type="ChEBI" id="CHEBI:15377"/>
        <dbReference type="ChEBI" id="CHEBI:28938"/>
        <dbReference type="ChEBI" id="CHEBI:29985"/>
        <dbReference type="ChEBI" id="CHEBI:58359"/>
        <dbReference type="EC" id="3.5.1.2"/>
    </reaction>
</comment>
<sequence length="243" mass="27001">MADYQLNLAHLYGDLMNTYGDYGNIIALRYYAKQIGVEIDDQLVSLGDDFDPEKYDFVLFGGGQDYEETIVAHDLKAKADNLKTYIENDGPLLAVCGGFQLLGHYMEMADGSKVDGIGVMDHYTTNMTAEEVKTLKGSRLTGDIVIKNNETGEEYHGFENHQGRTFLGKDEKALGNVTTGQGNNGMDKTEGVIYHNVFGSYFHGPVFTRNGNLAKRVLATTLARKYPEVDWQGKLDQIPAETF</sequence>
<comment type="catalytic activity">
    <reaction evidence="2">
        <text>beta-D-GlcNAc-(1-&gt;4)-Mur2Ac(oyl-L-Ala-gamma-D-Glu-L-Lys-D-Ala-D-Ala)-di-trans,octa-cis-undecaprenyl diphosphate + L-glutamine + ATP + H2O = beta-D-GlcNAc-(1-&gt;4)-Mur2Ac(oyl-L-Ala-D-isoglutaminyl-L-Lys-D-Ala-D-Ala)-di-trans,octa-cis-undecaprenyl diphosphate + L-glutamate + ADP + phosphate + H(+)</text>
        <dbReference type="Rhea" id="RHEA:57928"/>
        <dbReference type="ChEBI" id="CHEBI:15377"/>
        <dbReference type="ChEBI" id="CHEBI:15378"/>
        <dbReference type="ChEBI" id="CHEBI:29985"/>
        <dbReference type="ChEBI" id="CHEBI:30616"/>
        <dbReference type="ChEBI" id="CHEBI:43474"/>
        <dbReference type="ChEBI" id="CHEBI:58359"/>
        <dbReference type="ChEBI" id="CHEBI:60033"/>
        <dbReference type="ChEBI" id="CHEBI:62233"/>
        <dbReference type="ChEBI" id="CHEBI:456216"/>
        <dbReference type="EC" id="6.3.5.13"/>
    </reaction>
</comment>
<dbReference type="STRING" id="157463.GCA_001047075_00271"/>
<dbReference type="Gene3D" id="3.40.50.880">
    <property type="match status" value="1"/>
</dbReference>
<dbReference type="InterPro" id="IPR043702">
    <property type="entry name" value="Lipid_II_synth_GatD"/>
</dbReference>
<comment type="similarity">
    <text evidence="2">Belongs to the CobB/CobQ family. GatD subfamily.</text>
</comment>
<keyword evidence="2" id="KW-0573">Peptidoglycan synthesis</keyword>
<dbReference type="GO" id="GO:0009236">
    <property type="term" value="P:cobalamin biosynthetic process"/>
    <property type="evidence" value="ECO:0007669"/>
    <property type="project" value="InterPro"/>
</dbReference>
<name>A0A0K8MFQ8_9LACO</name>
<dbReference type="GO" id="GO:0008360">
    <property type="term" value="P:regulation of cell shape"/>
    <property type="evidence" value="ECO:0007669"/>
    <property type="project" value="UniProtKB-KW"/>
</dbReference>
<dbReference type="InterPro" id="IPR029062">
    <property type="entry name" value="Class_I_gatase-like"/>
</dbReference>
<dbReference type="InterPro" id="IPR011698">
    <property type="entry name" value="GATase_3"/>
</dbReference>
<organism evidence="4 5">
    <name type="scientific">Fructobacillus ficulneus</name>
    <dbReference type="NCBI Taxonomy" id="157463"/>
    <lineage>
        <taxon>Bacteria</taxon>
        <taxon>Bacillati</taxon>
        <taxon>Bacillota</taxon>
        <taxon>Bacilli</taxon>
        <taxon>Lactobacillales</taxon>
        <taxon>Lactobacillaceae</taxon>
        <taxon>Fructobacillus</taxon>
    </lineage>
</organism>
<evidence type="ECO:0000256" key="1">
    <source>
        <dbReference type="ARBA" id="ARBA00022962"/>
    </source>
</evidence>
<comment type="function">
    <text evidence="2">The lipid II isoglutaminyl synthase complex catalyzes the formation of alpha-D-isoglutamine in the cell wall lipid II stem peptide. The GatD subunit catalyzes the hydrolysis of glutamine to glutamate and ammonia. The resulting ammonia molecule is channeled to the active site of MurT.</text>
</comment>
<comment type="subunit">
    <text evidence="2">Forms a heterodimer with MurT.</text>
</comment>
<proteinExistence type="inferred from homology"/>
<dbReference type="GO" id="GO:0016740">
    <property type="term" value="F:transferase activity"/>
    <property type="evidence" value="ECO:0007669"/>
    <property type="project" value="UniProtKB-KW"/>
</dbReference>
<dbReference type="HAMAP" id="MF_02213">
    <property type="entry name" value="Lipid_II_synth_GatD"/>
    <property type="match status" value="1"/>
</dbReference>
<dbReference type="RefSeq" id="WP_061992765.1">
    <property type="nucleotide sequence ID" value="NZ_DF967986.1"/>
</dbReference>
<protein>
    <recommendedName>
        <fullName evidence="2">Lipid II isoglutaminyl synthase (glutamine-hydrolyzing) subunit GatD</fullName>
        <ecNumber evidence="2">6.3.5.13</ecNumber>
    </recommendedName>
    <alternativeName>
        <fullName evidence="2">Lipid II isoglutaminyl synthase glutaminase subunit</fullName>
        <ecNumber evidence="2">3.5.1.2</ecNumber>
    </alternativeName>
</protein>
<dbReference type="PANTHER" id="PTHR21343">
    <property type="entry name" value="DETHIOBIOTIN SYNTHETASE"/>
    <property type="match status" value="1"/>
</dbReference>
<evidence type="ECO:0000259" key="3">
    <source>
        <dbReference type="Pfam" id="PF07685"/>
    </source>
</evidence>
<keyword evidence="2" id="KW-0133">Cell shape</keyword>
<evidence type="ECO:0000313" key="5">
    <source>
        <dbReference type="Proteomes" id="UP000253891"/>
    </source>
</evidence>
<keyword evidence="5" id="KW-1185">Reference proteome</keyword>
<feature type="active site" evidence="2">
    <location>
        <position position="203"/>
    </location>
</feature>
<dbReference type="OrthoDB" id="9782045at2"/>
<dbReference type="PROSITE" id="PS51274">
    <property type="entry name" value="GATASE_COBBQ"/>
    <property type="match status" value="1"/>
</dbReference>
<accession>A0A0K8MFQ8</accession>
<dbReference type="UniPathway" id="UPA00219"/>
<keyword evidence="2" id="KW-0961">Cell wall biogenesis/degradation</keyword>
<keyword evidence="2" id="KW-0378">Hydrolase</keyword>
<comment type="pathway">
    <text evidence="2">Cell wall biogenesis; peptidoglycan biosynthesis.</text>
</comment>
<feature type="binding site" evidence="2">
    <location>
        <position position="139"/>
    </location>
    <ligand>
        <name>substrate</name>
    </ligand>
</feature>
<keyword evidence="4" id="KW-0808">Transferase</keyword>
<reference evidence="4 5" key="1">
    <citation type="journal article" date="2015" name="BMC Genomics">
        <title>Comparative genomics of Fructobacillus spp. and Leuconostoc spp. reveals niche-specific evolution of Fructobacillus spp.</title>
        <authorList>
            <person name="Endo A."/>
            <person name="Tanizawa Y."/>
            <person name="Tanaka N."/>
            <person name="Maeno S."/>
            <person name="Kumar H."/>
            <person name="Shiwa Y."/>
            <person name="Okada S."/>
            <person name="Yoshikawa H."/>
            <person name="Dicks L."/>
            <person name="Nakagawa J."/>
            <person name="Arita M."/>
        </authorList>
    </citation>
    <scope>NUCLEOTIDE SEQUENCE [LARGE SCALE GENOMIC DNA]</scope>
    <source>
        <strain evidence="4 5">JCM 12225</strain>
    </source>
</reference>
<dbReference type="EMBL" id="DF967986">
    <property type="protein sequence ID" value="GAO99345.1"/>
    <property type="molecule type" value="Genomic_DNA"/>
</dbReference>
<feature type="active site" description="Nucleophile" evidence="2">
    <location>
        <position position="96"/>
    </location>
</feature>
<dbReference type="PANTHER" id="PTHR21343:SF9">
    <property type="entry name" value="LIPID II ISOGLUTAMINYL SYNTHASE (GLUTAMINE-HYDROLYZING) SUBUNIT GATD"/>
    <property type="match status" value="1"/>
</dbReference>
<dbReference type="EC" id="6.3.5.13" evidence="2"/>
<evidence type="ECO:0000313" key="4">
    <source>
        <dbReference type="EMBL" id="GAO99345.1"/>
    </source>
</evidence>
<dbReference type="Proteomes" id="UP000253891">
    <property type="component" value="Unassembled WGS sequence"/>
</dbReference>
<dbReference type="GO" id="GO:0071555">
    <property type="term" value="P:cell wall organization"/>
    <property type="evidence" value="ECO:0007669"/>
    <property type="project" value="UniProtKB-KW"/>
</dbReference>
<dbReference type="CDD" id="cd01750">
    <property type="entry name" value="GATase1_CobQ"/>
    <property type="match status" value="1"/>
</dbReference>
<dbReference type="AlphaFoldDB" id="A0A0K8MFQ8"/>
<dbReference type="GO" id="GO:0009252">
    <property type="term" value="P:peptidoglycan biosynthetic process"/>
    <property type="evidence" value="ECO:0007669"/>
    <property type="project" value="UniProtKB-UniRule"/>
</dbReference>
<gene>
    <name evidence="2" type="primary">gatD</name>
    <name evidence="4" type="ORF">FFIC_091730</name>
</gene>
<dbReference type="Pfam" id="PF07685">
    <property type="entry name" value="GATase_3"/>
    <property type="match status" value="1"/>
</dbReference>
<dbReference type="EC" id="3.5.1.2" evidence="2"/>
<keyword evidence="1 2" id="KW-0315">Glutamine amidotransferase</keyword>
<dbReference type="SUPFAM" id="SSF52317">
    <property type="entry name" value="Class I glutamine amidotransferase-like"/>
    <property type="match status" value="1"/>
</dbReference>
<evidence type="ECO:0000256" key="2">
    <source>
        <dbReference type="HAMAP-Rule" id="MF_02213"/>
    </source>
</evidence>
<keyword evidence="2" id="KW-0436">Ligase</keyword>
<dbReference type="GO" id="GO:0140282">
    <property type="term" value="F:carbon-nitrogen ligase activity on lipid II"/>
    <property type="evidence" value="ECO:0007669"/>
    <property type="project" value="UniProtKB-UniRule"/>
</dbReference>